<dbReference type="GO" id="GO:0006397">
    <property type="term" value="P:mRNA processing"/>
    <property type="evidence" value="ECO:0007669"/>
    <property type="project" value="InterPro"/>
</dbReference>
<organism evidence="6 7">
    <name type="scientific">Aphanomyces stellatus</name>
    <dbReference type="NCBI Taxonomy" id="120398"/>
    <lineage>
        <taxon>Eukaryota</taxon>
        <taxon>Sar</taxon>
        <taxon>Stramenopiles</taxon>
        <taxon>Oomycota</taxon>
        <taxon>Saprolegniomycetes</taxon>
        <taxon>Saprolegniales</taxon>
        <taxon>Verrucalvaceae</taxon>
        <taxon>Aphanomyces</taxon>
    </lineage>
</organism>
<proteinExistence type="predicted"/>
<comment type="subcellular location">
    <subcellularLocation>
        <location evidence="1">Nucleus</location>
    </subcellularLocation>
</comment>
<dbReference type="AlphaFoldDB" id="A0A485L2S7"/>
<keyword evidence="7" id="KW-1185">Reference proteome</keyword>
<accession>A0A485L2S7</accession>
<feature type="region of interest" description="Disordered" evidence="4">
    <location>
        <begin position="180"/>
        <end position="229"/>
    </location>
</feature>
<dbReference type="Pfam" id="PF05615">
    <property type="entry name" value="THOC7"/>
    <property type="match status" value="1"/>
</dbReference>
<dbReference type="Proteomes" id="UP000332933">
    <property type="component" value="Unassembled WGS sequence"/>
</dbReference>
<keyword evidence="3" id="KW-0175">Coiled coil</keyword>
<evidence type="ECO:0000313" key="7">
    <source>
        <dbReference type="Proteomes" id="UP000332933"/>
    </source>
</evidence>
<evidence type="ECO:0000313" key="6">
    <source>
        <dbReference type="EMBL" id="VFT91970.1"/>
    </source>
</evidence>
<protein>
    <submittedName>
        <fullName evidence="6">Aste57867_15161 protein</fullName>
    </submittedName>
</protein>
<evidence type="ECO:0000256" key="4">
    <source>
        <dbReference type="SAM" id="MobiDB-lite"/>
    </source>
</evidence>
<dbReference type="GO" id="GO:0000445">
    <property type="term" value="C:THO complex part of transcription export complex"/>
    <property type="evidence" value="ECO:0007669"/>
    <property type="project" value="InterPro"/>
</dbReference>
<name>A0A485L2S7_9STRA</name>
<gene>
    <name evidence="6" type="primary">Aste57867_15161</name>
    <name evidence="5" type="ORF">As57867_015105</name>
    <name evidence="6" type="ORF">ASTE57867_15161</name>
</gene>
<reference evidence="6 7" key="1">
    <citation type="submission" date="2019-03" db="EMBL/GenBank/DDBJ databases">
        <authorList>
            <person name="Gaulin E."/>
            <person name="Dumas B."/>
        </authorList>
    </citation>
    <scope>NUCLEOTIDE SEQUENCE [LARGE SCALE GENOMIC DNA]</scope>
    <source>
        <strain evidence="6">CBS 568.67</strain>
    </source>
</reference>
<reference evidence="5" key="2">
    <citation type="submission" date="2019-06" db="EMBL/GenBank/DDBJ databases">
        <title>Genomics analysis of Aphanomyces spp. identifies a new class of oomycete effector associated with host adaptation.</title>
        <authorList>
            <person name="Gaulin E."/>
        </authorList>
    </citation>
    <scope>NUCLEOTIDE SEQUENCE</scope>
    <source>
        <strain evidence="5">CBS 578.67</strain>
    </source>
</reference>
<evidence type="ECO:0000313" key="5">
    <source>
        <dbReference type="EMBL" id="KAF0693921.1"/>
    </source>
</evidence>
<sequence>MMKRTADSLFSFLDSTGHLDRYNDEFLGSSAQKKPKMTLNKKRAQEEMDNFLWELEVLQVDARRTKLLVHTCERELEAYENLHKEIDRNILSVTSDIDRLKGVVANEKVIRQYKEEYEVAARGINQFASSKRSAEVVEGLEDNLRSSTEALQAITDKVEMKSKELALLLRAIRDLQSNYRDDEDEQLAPVTSDDKDDENDAQDYESKHTDEKATATPEGDDTSAADNTN</sequence>
<feature type="compositionally biased region" description="Acidic residues" evidence="4">
    <location>
        <begin position="194"/>
        <end position="203"/>
    </location>
</feature>
<dbReference type="OrthoDB" id="205166at2759"/>
<keyword evidence="2" id="KW-0539">Nucleus</keyword>
<feature type="compositionally biased region" description="Basic and acidic residues" evidence="4">
    <location>
        <begin position="204"/>
        <end position="213"/>
    </location>
</feature>
<dbReference type="EMBL" id="CAADRA010005651">
    <property type="protein sequence ID" value="VFT91970.1"/>
    <property type="molecule type" value="Genomic_DNA"/>
</dbReference>
<feature type="coiled-coil region" evidence="3">
    <location>
        <begin position="41"/>
        <end position="89"/>
    </location>
</feature>
<evidence type="ECO:0000256" key="1">
    <source>
        <dbReference type="ARBA" id="ARBA00004123"/>
    </source>
</evidence>
<evidence type="ECO:0000256" key="2">
    <source>
        <dbReference type="ARBA" id="ARBA00023242"/>
    </source>
</evidence>
<dbReference type="EMBL" id="VJMH01005630">
    <property type="protein sequence ID" value="KAF0693921.1"/>
    <property type="molecule type" value="Genomic_DNA"/>
</dbReference>
<dbReference type="InterPro" id="IPR008501">
    <property type="entry name" value="THOC7/Mft1"/>
</dbReference>
<evidence type="ECO:0000256" key="3">
    <source>
        <dbReference type="SAM" id="Coils"/>
    </source>
</evidence>